<protein>
    <submittedName>
        <fullName evidence="2">Polysaccharide deacetylase family protein</fullName>
    </submittedName>
</protein>
<dbReference type="Gene3D" id="3.20.20.370">
    <property type="entry name" value="Glycoside hydrolase/deacetylase"/>
    <property type="match status" value="1"/>
</dbReference>
<feature type="domain" description="NodB homology" evidence="1">
    <location>
        <begin position="1"/>
        <end position="165"/>
    </location>
</feature>
<dbReference type="InterPro" id="IPR002509">
    <property type="entry name" value="NODB_dom"/>
</dbReference>
<dbReference type="PANTHER" id="PTHR10587">
    <property type="entry name" value="GLYCOSYL TRANSFERASE-RELATED"/>
    <property type="match status" value="1"/>
</dbReference>
<proteinExistence type="predicted"/>
<evidence type="ECO:0000313" key="3">
    <source>
        <dbReference type="Proteomes" id="UP001523262"/>
    </source>
</evidence>
<reference evidence="2 3" key="1">
    <citation type="submission" date="2022-06" db="EMBL/GenBank/DDBJ databases">
        <authorList>
            <person name="Jeon C.O."/>
        </authorList>
    </citation>
    <scope>NUCLEOTIDE SEQUENCE [LARGE SCALE GENOMIC DNA]</scope>
    <source>
        <strain evidence="2 3">KCTC 13943</strain>
    </source>
</reference>
<evidence type="ECO:0000313" key="2">
    <source>
        <dbReference type="EMBL" id="MCM2533020.1"/>
    </source>
</evidence>
<accession>A0ABT0WBW5</accession>
<comment type="caution">
    <text evidence="2">The sequence shown here is derived from an EMBL/GenBank/DDBJ whole genome shotgun (WGS) entry which is preliminary data.</text>
</comment>
<evidence type="ECO:0000259" key="1">
    <source>
        <dbReference type="PROSITE" id="PS51677"/>
    </source>
</evidence>
<dbReference type="Pfam" id="PF01522">
    <property type="entry name" value="Polysacc_deac_1"/>
    <property type="match status" value="1"/>
</dbReference>
<dbReference type="InterPro" id="IPR011330">
    <property type="entry name" value="Glyco_hydro/deAcase_b/a-brl"/>
</dbReference>
<keyword evidence="3" id="KW-1185">Reference proteome</keyword>
<organism evidence="2 3">
    <name type="scientific">Neobacillus pocheonensis</name>
    <dbReference type="NCBI Taxonomy" id="363869"/>
    <lineage>
        <taxon>Bacteria</taxon>
        <taxon>Bacillati</taxon>
        <taxon>Bacillota</taxon>
        <taxon>Bacilli</taxon>
        <taxon>Bacillales</taxon>
        <taxon>Bacillaceae</taxon>
        <taxon>Neobacillus</taxon>
    </lineage>
</organism>
<gene>
    <name evidence="2" type="ORF">NDK43_12265</name>
</gene>
<dbReference type="SUPFAM" id="SSF88713">
    <property type="entry name" value="Glycoside hydrolase/deacetylase"/>
    <property type="match status" value="1"/>
</dbReference>
<dbReference type="EMBL" id="JAMQCR010000001">
    <property type="protein sequence ID" value="MCM2533020.1"/>
    <property type="molecule type" value="Genomic_DNA"/>
</dbReference>
<dbReference type="InterPro" id="IPR050248">
    <property type="entry name" value="Polysacc_deacetylase_ArnD"/>
</dbReference>
<dbReference type="PROSITE" id="PS51677">
    <property type="entry name" value="NODB"/>
    <property type="match status" value="1"/>
</dbReference>
<dbReference type="CDD" id="cd10917">
    <property type="entry name" value="CE4_NodB_like_6s_7s"/>
    <property type="match status" value="1"/>
</dbReference>
<dbReference type="Proteomes" id="UP001523262">
    <property type="component" value="Unassembled WGS sequence"/>
</dbReference>
<sequence length="179" mass="21112">MQILRILRNYGIKATFFITGDSVEQYPKILRALVSDGHTIGNHTWNHLDITTISQDVLKEEILSLNKLLKNFTDQDIRLFRPPYGAIDEESYRSILEFGLLPILWDLDTLDWDFTRTEPIDERVSRKLKQQNIILMHDGGGPREKTVQALPRIIDHLMQQGYEFLTITEYFRRVYQKYV</sequence>
<name>A0ABT0WBW5_9BACI</name>